<feature type="compositionally biased region" description="Basic and acidic residues" evidence="1">
    <location>
        <begin position="150"/>
        <end position="190"/>
    </location>
</feature>
<feature type="compositionally biased region" description="Basic and acidic residues" evidence="1">
    <location>
        <begin position="130"/>
        <end position="140"/>
    </location>
</feature>
<protein>
    <submittedName>
        <fullName evidence="2">Unnamed protein product</fullName>
    </submittedName>
</protein>
<dbReference type="AlphaFoldDB" id="A0A9W6Y7T8"/>
<sequence length="245" mass="26152">MGGVSPKLDRILQNLAEDEEAEVRVNDGASHEGEGASLADEVANNFGGTHESAVGDEQATLQSNEGVESDTKNRGAVASTGEADRERDQTKIIEQAAPELSSVRPGAVPPRMTAESGPQAQKYTSDAETPEERKTDGNDKQRRRVAAEACDTRAVRRSALRDKQATTSAEEVRTDEDRGVPASEESHRENVTGASRYFDAHEDEAAHSSQNSPGDGEEAPRIASGDLERVECGADNDDHGERVAG</sequence>
<name>A0A9W6Y7T8_9STRA</name>
<feature type="compositionally biased region" description="Basic and acidic residues" evidence="1">
    <location>
        <begin position="82"/>
        <end position="91"/>
    </location>
</feature>
<feature type="region of interest" description="Disordered" evidence="1">
    <location>
        <begin position="19"/>
        <end position="245"/>
    </location>
</feature>
<feature type="compositionally biased region" description="Basic and acidic residues" evidence="1">
    <location>
        <begin position="22"/>
        <end position="34"/>
    </location>
</feature>
<feature type="compositionally biased region" description="Polar residues" evidence="1">
    <location>
        <begin position="116"/>
        <end position="127"/>
    </location>
</feature>
<dbReference type="EMBL" id="BSXT01004692">
    <property type="protein sequence ID" value="GMF58615.1"/>
    <property type="molecule type" value="Genomic_DNA"/>
</dbReference>
<evidence type="ECO:0000313" key="2">
    <source>
        <dbReference type="EMBL" id="GMF58615.1"/>
    </source>
</evidence>
<accession>A0A9W6Y7T8</accession>
<organism evidence="2 3">
    <name type="scientific">Phytophthora fragariaefolia</name>
    <dbReference type="NCBI Taxonomy" id="1490495"/>
    <lineage>
        <taxon>Eukaryota</taxon>
        <taxon>Sar</taxon>
        <taxon>Stramenopiles</taxon>
        <taxon>Oomycota</taxon>
        <taxon>Peronosporomycetes</taxon>
        <taxon>Peronosporales</taxon>
        <taxon>Peronosporaceae</taxon>
        <taxon>Phytophthora</taxon>
    </lineage>
</organism>
<comment type="caution">
    <text evidence="2">The sequence shown here is derived from an EMBL/GenBank/DDBJ whole genome shotgun (WGS) entry which is preliminary data.</text>
</comment>
<dbReference type="Proteomes" id="UP001165121">
    <property type="component" value="Unassembled WGS sequence"/>
</dbReference>
<feature type="compositionally biased region" description="Basic and acidic residues" evidence="1">
    <location>
        <begin position="226"/>
        <end position="245"/>
    </location>
</feature>
<reference evidence="2" key="1">
    <citation type="submission" date="2023-04" db="EMBL/GenBank/DDBJ databases">
        <title>Phytophthora fragariaefolia NBRC 109709.</title>
        <authorList>
            <person name="Ichikawa N."/>
            <person name="Sato H."/>
            <person name="Tonouchi N."/>
        </authorList>
    </citation>
    <scope>NUCLEOTIDE SEQUENCE</scope>
    <source>
        <strain evidence="2">NBRC 109709</strain>
    </source>
</reference>
<gene>
    <name evidence="2" type="ORF">Pfra01_002523000</name>
</gene>
<evidence type="ECO:0000256" key="1">
    <source>
        <dbReference type="SAM" id="MobiDB-lite"/>
    </source>
</evidence>
<keyword evidence="3" id="KW-1185">Reference proteome</keyword>
<proteinExistence type="predicted"/>
<evidence type="ECO:0000313" key="3">
    <source>
        <dbReference type="Proteomes" id="UP001165121"/>
    </source>
</evidence>